<accession>U6K930</accession>
<dbReference type="Proteomes" id="UP000030744">
    <property type="component" value="Unassembled WGS sequence"/>
</dbReference>
<dbReference type="RefSeq" id="XP_013354543.1">
    <property type="nucleotide sequence ID" value="XM_013499089.1"/>
</dbReference>
<dbReference type="VEuPathDB" id="ToxoDB:EMH_0071360"/>
<proteinExistence type="predicted"/>
<gene>
    <name evidence="2" type="ORF">EMH_0071360</name>
</gene>
<reference evidence="2" key="1">
    <citation type="submission" date="2013-10" db="EMBL/GenBank/DDBJ databases">
        <title>Genomic analysis of the causative agents of coccidiosis in chickens.</title>
        <authorList>
            <person name="Reid A.J."/>
            <person name="Blake D."/>
            <person name="Billington K."/>
            <person name="Browne H."/>
            <person name="Dunn M."/>
            <person name="Hung S."/>
            <person name="Kawahara F."/>
            <person name="Miranda-Saavedra D."/>
            <person name="Mourier T."/>
            <person name="Nagra H."/>
            <person name="Otto T.D."/>
            <person name="Rawlings N."/>
            <person name="Sanchez A."/>
            <person name="Sanders M."/>
            <person name="Subramaniam C."/>
            <person name="Tay Y."/>
            <person name="Dear P."/>
            <person name="Doerig C."/>
            <person name="Gruber A."/>
            <person name="Parkinson J."/>
            <person name="Shirley M."/>
            <person name="Wan K.L."/>
            <person name="Berriman M."/>
            <person name="Tomley F."/>
            <person name="Pain A."/>
        </authorList>
    </citation>
    <scope>NUCLEOTIDE SEQUENCE [LARGE SCALE GENOMIC DNA]</scope>
    <source>
        <strain evidence="2">Houghton</strain>
    </source>
</reference>
<dbReference type="GeneID" id="25381646"/>
<evidence type="ECO:0000256" key="1">
    <source>
        <dbReference type="SAM" id="MobiDB-lite"/>
    </source>
</evidence>
<name>U6K930_9EIME</name>
<dbReference type="AlphaFoldDB" id="U6K930"/>
<dbReference type="EMBL" id="HG683742">
    <property type="protein sequence ID" value="CDJ31978.1"/>
    <property type="molecule type" value="Genomic_DNA"/>
</dbReference>
<evidence type="ECO:0000313" key="3">
    <source>
        <dbReference type="Proteomes" id="UP000030744"/>
    </source>
</evidence>
<sequence>MQRRGSYDDDDADDRFSLDLASPLLLQQQQQQQLQQKQQQRKLQQQQQQQHGRNGLHEGGRETANSAVALLESVVELEMERIGAHRDIKHYQEELLFLQQQVAAAEADLRALADAADGTRMQQQQQQQQLEALDAERR</sequence>
<feature type="compositionally biased region" description="Low complexity" evidence="1">
    <location>
        <begin position="29"/>
        <end position="50"/>
    </location>
</feature>
<dbReference type="OrthoDB" id="524326at2759"/>
<reference evidence="2" key="2">
    <citation type="submission" date="2013-10" db="EMBL/GenBank/DDBJ databases">
        <authorList>
            <person name="Aslett M."/>
        </authorList>
    </citation>
    <scope>NUCLEOTIDE SEQUENCE [LARGE SCALE GENOMIC DNA]</scope>
    <source>
        <strain evidence="2">Houghton</strain>
    </source>
</reference>
<feature type="region of interest" description="Disordered" evidence="1">
    <location>
        <begin position="29"/>
        <end position="65"/>
    </location>
</feature>
<keyword evidence="3" id="KW-1185">Reference proteome</keyword>
<organism evidence="2 3">
    <name type="scientific">Eimeria mitis</name>
    <dbReference type="NCBI Taxonomy" id="44415"/>
    <lineage>
        <taxon>Eukaryota</taxon>
        <taxon>Sar</taxon>
        <taxon>Alveolata</taxon>
        <taxon>Apicomplexa</taxon>
        <taxon>Conoidasida</taxon>
        <taxon>Coccidia</taxon>
        <taxon>Eucoccidiorida</taxon>
        <taxon>Eimeriorina</taxon>
        <taxon>Eimeriidae</taxon>
        <taxon>Eimeria</taxon>
    </lineage>
</organism>
<protein>
    <submittedName>
        <fullName evidence="2">Uncharacterized protein</fullName>
    </submittedName>
</protein>
<feature type="region of interest" description="Disordered" evidence="1">
    <location>
        <begin position="116"/>
        <end position="138"/>
    </location>
</feature>
<feature type="compositionally biased region" description="Low complexity" evidence="1">
    <location>
        <begin position="116"/>
        <end position="129"/>
    </location>
</feature>
<evidence type="ECO:0000313" key="2">
    <source>
        <dbReference type="EMBL" id="CDJ31978.1"/>
    </source>
</evidence>